<keyword evidence="5" id="KW-1185">Reference proteome</keyword>
<keyword evidence="1" id="KW-1133">Transmembrane helix</keyword>
<evidence type="ECO:0000313" key="4">
    <source>
        <dbReference type="EMBL" id="GLX85987.1"/>
    </source>
</evidence>
<evidence type="ECO:0008006" key="6">
    <source>
        <dbReference type="Google" id="ProtNLM"/>
    </source>
</evidence>
<dbReference type="RefSeq" id="WP_284298568.1">
    <property type="nucleotide sequence ID" value="NZ_BSSV01000004.1"/>
</dbReference>
<dbReference type="PANTHER" id="PTHR44757:SF2">
    <property type="entry name" value="BIOFILM ARCHITECTURE MAINTENANCE PROTEIN MBAA"/>
    <property type="match status" value="1"/>
</dbReference>
<protein>
    <recommendedName>
        <fullName evidence="6">EAL domain-containing protein</fullName>
    </recommendedName>
</protein>
<sequence>MANKQYFGNLGLIWKVLVVLFIFQSLVISFYAYISQKELDERLIKENLAVKVASQSYFTRAIEGHIYTVQDNLYRVLNLKGINEQQLLSFFDEQWENLAIEWGATNLGVIKKNQVLLDKHYSNNPPVFNYAVYFQKATDNGVPENALNCQTECSIHFFIPIVIDSNDYVVHLITNLFNPIFQFREILDLKTLIVSQSQSIDSADITFLRQADNISLNVMRKEHNFTQFSALEKYADSNTFSDLQASGGRVNIGQSHYFIEAIEMPLEVGSKSYLVTFNDISNTHQLDQQFYRTFIWLSFASLLLLFVTIVLVLWRPIARIKKLKDYLPTLAKGQNIAQFSQSNKPNLFQDEIDVLEESSNELAKRLGELNLVVSQREEELKEMALFDSLTGIANRENFTMTLQKKIAKVSQSGSHIALLFIDLDQFKHINDSLGHHFGDQVLKIVAKRLKGSVRSTDLVARLGGDEFTVLISDIYTRTNIVKVVDDILRSFNEPAHIEDHQLTIRLSIGITVINDNKASINDVIKQADIAMYSAKSDKSTHYVFFKPHMESEIAEQFSLINDFSDAISEHQFKLYFQPFYHIQQEKLFGFETLIRWNHPTRGLLSPDKFLPILKDTELMVELENWIIEEGIKRCKQLNTINDLDVICSINLTAEKYMAPQVVNELEKCMYKYNLDSKFLYIEIVEETVVHDINEAIKRSLELKALGLKVSIDDFGVGYSSLNYLRRLPANNVKIDRSFVSEIPHQKSSKKVLSALISLLISMNKTVTAEGVETQEQLAWLQDQGCHIGQGYFFSKPIPFEEAVRLTVNAGGNTATIANSS</sequence>
<feature type="domain" description="EAL" evidence="2">
    <location>
        <begin position="556"/>
        <end position="810"/>
    </location>
</feature>
<feature type="transmembrane region" description="Helical" evidence="1">
    <location>
        <begin position="294"/>
        <end position="314"/>
    </location>
</feature>
<dbReference type="Pfam" id="PF00990">
    <property type="entry name" value="GGDEF"/>
    <property type="match status" value="1"/>
</dbReference>
<dbReference type="PROSITE" id="PS50887">
    <property type="entry name" value="GGDEF"/>
    <property type="match status" value="1"/>
</dbReference>
<dbReference type="PANTHER" id="PTHR44757">
    <property type="entry name" value="DIGUANYLATE CYCLASE DGCP"/>
    <property type="match status" value="1"/>
</dbReference>
<proteinExistence type="predicted"/>
<dbReference type="SMART" id="SM00267">
    <property type="entry name" value="GGDEF"/>
    <property type="match status" value="1"/>
</dbReference>
<dbReference type="SMART" id="SM00052">
    <property type="entry name" value="EAL"/>
    <property type="match status" value="1"/>
</dbReference>
<dbReference type="CDD" id="cd01948">
    <property type="entry name" value="EAL"/>
    <property type="match status" value="1"/>
</dbReference>
<keyword evidence="1" id="KW-0472">Membrane</keyword>
<dbReference type="InterPro" id="IPR052155">
    <property type="entry name" value="Biofilm_reg_signaling"/>
</dbReference>
<dbReference type="SUPFAM" id="SSF55073">
    <property type="entry name" value="Nucleotide cyclase"/>
    <property type="match status" value="1"/>
</dbReference>
<feature type="transmembrane region" description="Helical" evidence="1">
    <location>
        <begin position="12"/>
        <end position="34"/>
    </location>
</feature>
<gene>
    <name evidence="4" type="ORF">tloyanaT_22390</name>
</gene>
<reference evidence="4 5" key="1">
    <citation type="submission" date="2023-03" db="EMBL/GenBank/DDBJ databases">
        <title>Thalassotalea loyana LMG 22536T draft genome sequence.</title>
        <authorList>
            <person name="Sawabe T."/>
        </authorList>
    </citation>
    <scope>NUCLEOTIDE SEQUENCE [LARGE SCALE GENOMIC DNA]</scope>
    <source>
        <strain evidence="4 5">LMG 22536</strain>
    </source>
</reference>
<dbReference type="SUPFAM" id="SSF141868">
    <property type="entry name" value="EAL domain-like"/>
    <property type="match status" value="1"/>
</dbReference>
<feature type="domain" description="GGDEF" evidence="3">
    <location>
        <begin position="414"/>
        <end position="547"/>
    </location>
</feature>
<name>A0ABQ6HEL9_9GAMM</name>
<evidence type="ECO:0000256" key="1">
    <source>
        <dbReference type="SAM" id="Phobius"/>
    </source>
</evidence>
<dbReference type="Gene3D" id="3.20.20.450">
    <property type="entry name" value="EAL domain"/>
    <property type="match status" value="1"/>
</dbReference>
<evidence type="ECO:0000259" key="3">
    <source>
        <dbReference type="PROSITE" id="PS50887"/>
    </source>
</evidence>
<dbReference type="InterPro" id="IPR029787">
    <property type="entry name" value="Nucleotide_cyclase"/>
</dbReference>
<evidence type="ECO:0000259" key="2">
    <source>
        <dbReference type="PROSITE" id="PS50883"/>
    </source>
</evidence>
<dbReference type="Gene3D" id="3.30.70.270">
    <property type="match status" value="1"/>
</dbReference>
<dbReference type="InterPro" id="IPR000160">
    <property type="entry name" value="GGDEF_dom"/>
</dbReference>
<dbReference type="Pfam" id="PF00563">
    <property type="entry name" value="EAL"/>
    <property type="match status" value="1"/>
</dbReference>
<evidence type="ECO:0000313" key="5">
    <source>
        <dbReference type="Proteomes" id="UP001157134"/>
    </source>
</evidence>
<comment type="caution">
    <text evidence="4">The sequence shown here is derived from an EMBL/GenBank/DDBJ whole genome shotgun (WGS) entry which is preliminary data.</text>
</comment>
<dbReference type="InterPro" id="IPR001633">
    <property type="entry name" value="EAL_dom"/>
</dbReference>
<dbReference type="PROSITE" id="PS50883">
    <property type="entry name" value="EAL"/>
    <property type="match status" value="1"/>
</dbReference>
<dbReference type="InterPro" id="IPR035919">
    <property type="entry name" value="EAL_sf"/>
</dbReference>
<organism evidence="4 5">
    <name type="scientific">Thalassotalea loyana</name>
    <dbReference type="NCBI Taxonomy" id="280483"/>
    <lineage>
        <taxon>Bacteria</taxon>
        <taxon>Pseudomonadati</taxon>
        <taxon>Pseudomonadota</taxon>
        <taxon>Gammaproteobacteria</taxon>
        <taxon>Alteromonadales</taxon>
        <taxon>Colwelliaceae</taxon>
        <taxon>Thalassotalea</taxon>
    </lineage>
</organism>
<dbReference type="Proteomes" id="UP001157134">
    <property type="component" value="Unassembled WGS sequence"/>
</dbReference>
<dbReference type="NCBIfam" id="TIGR00254">
    <property type="entry name" value="GGDEF"/>
    <property type="match status" value="1"/>
</dbReference>
<dbReference type="CDD" id="cd01949">
    <property type="entry name" value="GGDEF"/>
    <property type="match status" value="1"/>
</dbReference>
<dbReference type="EMBL" id="BSSV01000004">
    <property type="protein sequence ID" value="GLX85987.1"/>
    <property type="molecule type" value="Genomic_DNA"/>
</dbReference>
<keyword evidence="1" id="KW-0812">Transmembrane</keyword>
<dbReference type="InterPro" id="IPR043128">
    <property type="entry name" value="Rev_trsase/Diguanyl_cyclase"/>
</dbReference>
<accession>A0ABQ6HEL9</accession>